<proteinExistence type="inferred from homology"/>
<dbReference type="GO" id="GO:0034040">
    <property type="term" value="F:ATPase-coupled lipid transmembrane transporter activity"/>
    <property type="evidence" value="ECO:0007669"/>
    <property type="project" value="TreeGrafter"/>
</dbReference>
<dbReference type="InterPro" id="IPR039421">
    <property type="entry name" value="Type_1_exporter"/>
</dbReference>
<evidence type="ECO:0000259" key="13">
    <source>
        <dbReference type="PROSITE" id="PS50893"/>
    </source>
</evidence>
<comment type="caution">
    <text evidence="15">The sequence shown here is derived from an EMBL/GenBank/DDBJ whole genome shotgun (WGS) entry which is preliminary data.</text>
</comment>
<dbReference type="PROSITE" id="PS50929">
    <property type="entry name" value="ABC_TM1F"/>
    <property type="match status" value="1"/>
</dbReference>
<dbReference type="GO" id="GO:0140359">
    <property type="term" value="F:ABC-type transporter activity"/>
    <property type="evidence" value="ECO:0007669"/>
    <property type="project" value="InterPro"/>
</dbReference>
<dbReference type="Gene3D" id="3.40.50.300">
    <property type="entry name" value="P-loop containing nucleotide triphosphate hydrolases"/>
    <property type="match status" value="1"/>
</dbReference>
<dbReference type="Gene3D" id="1.20.1560.10">
    <property type="entry name" value="ABC transporter type 1, transmembrane domain"/>
    <property type="match status" value="1"/>
</dbReference>
<evidence type="ECO:0000256" key="8">
    <source>
        <dbReference type="ARBA" id="ARBA00022967"/>
    </source>
</evidence>
<sequence length="560" mass="58919">MGELTRAGRGRLATALVCQALAAVTGVLPFAAVAELGRRLLRHDDPWPAVVVAVAALVVRLALSLAAATLTHYADNDIQLSVRRSIAARVGRVPLGWYDDRGSGAVRKAVGDDVAAMHQVIAHSSLDITDAVVTPLVCLAYLFWVDWRMALITMIPLAAGIELFRRAMAGYGAGMRDYTTAMTEISTSAVEFMHGIAVVKTFGQTGRAHRRYLDAADEFSDFFVGWIRRTSALSAAAQLALSPVSMLAAVLLGGAALVPTGHLTAVDLLPFALLGLALSAPVQTLAQSGQAMQASMRAAGDIRVLLDTAELPYGSAERPETGTVRLENVRFSYDGDTDALTDIDLELRPGTLTALVGPSGSGKSTLASLLPRFHDPSDGRITIGGVDVRDLSEAALYRSVGFVFQDVRLLRMSVRDNIALPKPDALAAEIVAAARAAAIDDRIRALPDGYGTVAPALSGGEAQRVSIARAVLADAPVLVLDEATAFADPAAEAAVQTGLSRLAAGKTVLVVAHRLATIVDADQIVVLDRGRIVERGTHTELLSRGGRYAAMWAAWEGAAA</sequence>
<dbReference type="EMBL" id="RFFH01000024">
    <property type="protein sequence ID" value="RMI28195.1"/>
    <property type="molecule type" value="Genomic_DNA"/>
</dbReference>
<evidence type="ECO:0000256" key="12">
    <source>
        <dbReference type="SAM" id="Phobius"/>
    </source>
</evidence>
<evidence type="ECO:0000256" key="6">
    <source>
        <dbReference type="ARBA" id="ARBA00022741"/>
    </source>
</evidence>
<keyword evidence="16" id="KW-1185">Reference proteome</keyword>
<dbReference type="PANTHER" id="PTHR24221">
    <property type="entry name" value="ATP-BINDING CASSETTE SUB-FAMILY B"/>
    <property type="match status" value="1"/>
</dbReference>
<dbReference type="SUPFAM" id="SSF52540">
    <property type="entry name" value="P-loop containing nucleoside triphosphate hydrolases"/>
    <property type="match status" value="1"/>
</dbReference>
<comment type="subcellular location">
    <subcellularLocation>
        <location evidence="1">Cell inner membrane</location>
        <topology evidence="1">Multi-pass membrane protein</topology>
    </subcellularLocation>
</comment>
<keyword evidence="7 15" id="KW-0067">ATP-binding</keyword>
<protein>
    <submittedName>
        <fullName evidence="15">ABC transporter ATP-binding protein</fullName>
    </submittedName>
</protein>
<dbReference type="GO" id="GO:0016887">
    <property type="term" value="F:ATP hydrolysis activity"/>
    <property type="evidence" value="ECO:0007669"/>
    <property type="project" value="InterPro"/>
</dbReference>
<evidence type="ECO:0000256" key="7">
    <source>
        <dbReference type="ARBA" id="ARBA00022840"/>
    </source>
</evidence>
<evidence type="ECO:0000313" key="16">
    <source>
        <dbReference type="Proteomes" id="UP000279275"/>
    </source>
</evidence>
<keyword evidence="5 12" id="KW-0812">Transmembrane</keyword>
<dbReference type="InterPro" id="IPR003593">
    <property type="entry name" value="AAA+_ATPase"/>
</dbReference>
<dbReference type="PROSITE" id="PS50893">
    <property type="entry name" value="ABC_TRANSPORTER_2"/>
    <property type="match status" value="1"/>
</dbReference>
<dbReference type="PANTHER" id="PTHR24221:SF654">
    <property type="entry name" value="ATP-BINDING CASSETTE SUB-FAMILY B MEMBER 6"/>
    <property type="match status" value="1"/>
</dbReference>
<dbReference type="Pfam" id="PF00005">
    <property type="entry name" value="ABC_tran"/>
    <property type="match status" value="1"/>
</dbReference>
<evidence type="ECO:0000256" key="3">
    <source>
        <dbReference type="ARBA" id="ARBA00022475"/>
    </source>
</evidence>
<dbReference type="RefSeq" id="WP_122191786.1">
    <property type="nucleotide sequence ID" value="NZ_RFFH01000024.1"/>
</dbReference>
<keyword evidence="6" id="KW-0547">Nucleotide-binding</keyword>
<evidence type="ECO:0000256" key="9">
    <source>
        <dbReference type="ARBA" id="ARBA00022989"/>
    </source>
</evidence>
<dbReference type="Proteomes" id="UP000279275">
    <property type="component" value="Unassembled WGS sequence"/>
</dbReference>
<dbReference type="InterPro" id="IPR017871">
    <property type="entry name" value="ABC_transporter-like_CS"/>
</dbReference>
<evidence type="ECO:0000256" key="4">
    <source>
        <dbReference type="ARBA" id="ARBA00022519"/>
    </source>
</evidence>
<feature type="domain" description="ABC transmembrane type-1" evidence="14">
    <location>
        <begin position="13"/>
        <end position="294"/>
    </location>
</feature>
<accession>A0A3M2KXF2</accession>
<dbReference type="PROSITE" id="PS00211">
    <property type="entry name" value="ABC_TRANSPORTER_1"/>
    <property type="match status" value="1"/>
</dbReference>
<evidence type="ECO:0000259" key="14">
    <source>
        <dbReference type="PROSITE" id="PS50929"/>
    </source>
</evidence>
<keyword evidence="10 12" id="KW-0472">Membrane</keyword>
<evidence type="ECO:0000256" key="2">
    <source>
        <dbReference type="ARBA" id="ARBA00022448"/>
    </source>
</evidence>
<keyword evidence="2" id="KW-0813">Transport</keyword>
<feature type="transmembrane region" description="Helical" evidence="12">
    <location>
        <begin position="235"/>
        <end position="256"/>
    </location>
</feature>
<dbReference type="SMART" id="SM00382">
    <property type="entry name" value="AAA"/>
    <property type="match status" value="1"/>
</dbReference>
<dbReference type="InterPro" id="IPR036640">
    <property type="entry name" value="ABC1_TM_sf"/>
</dbReference>
<dbReference type="Pfam" id="PF00664">
    <property type="entry name" value="ABC_membrane"/>
    <property type="match status" value="1"/>
</dbReference>
<dbReference type="GO" id="GO:0005524">
    <property type="term" value="F:ATP binding"/>
    <property type="evidence" value="ECO:0007669"/>
    <property type="project" value="UniProtKB-KW"/>
</dbReference>
<gene>
    <name evidence="15" type="ORF">EBN03_31365</name>
</gene>
<feature type="domain" description="ABC transporter" evidence="13">
    <location>
        <begin position="324"/>
        <end position="554"/>
    </location>
</feature>
<keyword evidence="3" id="KW-1003">Cell membrane</keyword>
<evidence type="ECO:0000256" key="5">
    <source>
        <dbReference type="ARBA" id="ARBA00022692"/>
    </source>
</evidence>
<dbReference type="InterPro" id="IPR027417">
    <property type="entry name" value="P-loop_NTPase"/>
</dbReference>
<dbReference type="AlphaFoldDB" id="A0A3M2KXF2"/>
<dbReference type="InterPro" id="IPR003439">
    <property type="entry name" value="ABC_transporter-like_ATP-bd"/>
</dbReference>
<dbReference type="FunFam" id="3.40.50.300:FF:000221">
    <property type="entry name" value="Multidrug ABC transporter ATP-binding protein"/>
    <property type="match status" value="1"/>
</dbReference>
<organism evidence="15 16">
    <name type="scientific">Nocardia stercoris</name>
    <dbReference type="NCBI Taxonomy" id="2483361"/>
    <lineage>
        <taxon>Bacteria</taxon>
        <taxon>Bacillati</taxon>
        <taxon>Actinomycetota</taxon>
        <taxon>Actinomycetes</taxon>
        <taxon>Mycobacteriales</taxon>
        <taxon>Nocardiaceae</taxon>
        <taxon>Nocardia</taxon>
    </lineage>
</organism>
<comment type="similarity">
    <text evidence="11">Belongs to the ABC transporter superfamily. Siderophore-Fe(3+) uptake transporter (SIUT) (TC 3.A.1.21) family.</text>
</comment>
<dbReference type="InterPro" id="IPR011527">
    <property type="entry name" value="ABC1_TM_dom"/>
</dbReference>
<dbReference type="GO" id="GO:0005886">
    <property type="term" value="C:plasma membrane"/>
    <property type="evidence" value="ECO:0007669"/>
    <property type="project" value="UniProtKB-SubCell"/>
</dbReference>
<keyword evidence="4" id="KW-0997">Cell inner membrane</keyword>
<name>A0A3M2KXF2_9NOCA</name>
<evidence type="ECO:0000256" key="11">
    <source>
        <dbReference type="ARBA" id="ARBA00023455"/>
    </source>
</evidence>
<evidence type="ECO:0000256" key="1">
    <source>
        <dbReference type="ARBA" id="ARBA00004429"/>
    </source>
</evidence>
<dbReference type="SUPFAM" id="SSF90123">
    <property type="entry name" value="ABC transporter transmembrane region"/>
    <property type="match status" value="1"/>
</dbReference>
<evidence type="ECO:0000313" key="15">
    <source>
        <dbReference type="EMBL" id="RMI28195.1"/>
    </source>
</evidence>
<evidence type="ECO:0000256" key="10">
    <source>
        <dbReference type="ARBA" id="ARBA00023136"/>
    </source>
</evidence>
<keyword evidence="8" id="KW-1278">Translocase</keyword>
<feature type="transmembrane region" description="Helical" evidence="12">
    <location>
        <begin position="46"/>
        <end position="74"/>
    </location>
</feature>
<dbReference type="OrthoDB" id="9806127at2"/>
<keyword evidence="9 12" id="KW-1133">Transmembrane helix</keyword>
<feature type="transmembrane region" description="Helical" evidence="12">
    <location>
        <begin position="12"/>
        <end position="34"/>
    </location>
</feature>
<reference evidence="15 16" key="1">
    <citation type="submission" date="2018-10" db="EMBL/GenBank/DDBJ databases">
        <title>Isolation from cow dung.</title>
        <authorList>
            <person name="Ling L."/>
        </authorList>
    </citation>
    <scope>NUCLEOTIDE SEQUENCE [LARGE SCALE GENOMIC DNA]</scope>
    <source>
        <strain evidence="15 16">NEAU-LL90</strain>
    </source>
</reference>